<name>A0AAD7RZM0_9TELE</name>
<feature type="region of interest" description="Disordered" evidence="1">
    <location>
        <begin position="33"/>
        <end position="66"/>
    </location>
</feature>
<evidence type="ECO:0000256" key="1">
    <source>
        <dbReference type="SAM" id="MobiDB-lite"/>
    </source>
</evidence>
<sequence>MFEMSAHMFYESLYVLASSLPFQQQCYKSYTEDLEHRAPCSQNDPRDSSTHPGPAVPANTPSLRHGEEGAEWRRIFLSPASHPAYLSTMSLLPESTDSH</sequence>
<gene>
    <name evidence="2" type="ORF">AAFF_G00063200</name>
</gene>
<feature type="compositionally biased region" description="Basic and acidic residues" evidence="1">
    <location>
        <begin position="33"/>
        <end position="49"/>
    </location>
</feature>
<reference evidence="2" key="1">
    <citation type="journal article" date="2023" name="Science">
        <title>Genome structures resolve the early diversification of teleost fishes.</title>
        <authorList>
            <person name="Parey E."/>
            <person name="Louis A."/>
            <person name="Montfort J."/>
            <person name="Bouchez O."/>
            <person name="Roques C."/>
            <person name="Iampietro C."/>
            <person name="Lluch J."/>
            <person name="Castinel A."/>
            <person name="Donnadieu C."/>
            <person name="Desvignes T."/>
            <person name="Floi Bucao C."/>
            <person name="Jouanno E."/>
            <person name="Wen M."/>
            <person name="Mejri S."/>
            <person name="Dirks R."/>
            <person name="Jansen H."/>
            <person name="Henkel C."/>
            <person name="Chen W.J."/>
            <person name="Zahm M."/>
            <person name="Cabau C."/>
            <person name="Klopp C."/>
            <person name="Thompson A.W."/>
            <person name="Robinson-Rechavi M."/>
            <person name="Braasch I."/>
            <person name="Lecointre G."/>
            <person name="Bobe J."/>
            <person name="Postlethwait J.H."/>
            <person name="Berthelot C."/>
            <person name="Roest Crollius H."/>
            <person name="Guiguen Y."/>
        </authorList>
    </citation>
    <scope>NUCLEOTIDE SEQUENCE</scope>
    <source>
        <strain evidence="2">NC1722</strain>
    </source>
</reference>
<keyword evidence="3" id="KW-1185">Reference proteome</keyword>
<dbReference type="Proteomes" id="UP001221898">
    <property type="component" value="Unassembled WGS sequence"/>
</dbReference>
<evidence type="ECO:0000313" key="2">
    <source>
        <dbReference type="EMBL" id="KAJ8393248.1"/>
    </source>
</evidence>
<dbReference type="AlphaFoldDB" id="A0AAD7RZM0"/>
<proteinExistence type="predicted"/>
<comment type="caution">
    <text evidence="2">The sequence shown here is derived from an EMBL/GenBank/DDBJ whole genome shotgun (WGS) entry which is preliminary data.</text>
</comment>
<evidence type="ECO:0000313" key="3">
    <source>
        <dbReference type="Proteomes" id="UP001221898"/>
    </source>
</evidence>
<protein>
    <submittedName>
        <fullName evidence="2">Uncharacterized protein</fullName>
    </submittedName>
</protein>
<organism evidence="2 3">
    <name type="scientific">Aldrovandia affinis</name>
    <dbReference type="NCBI Taxonomy" id="143900"/>
    <lineage>
        <taxon>Eukaryota</taxon>
        <taxon>Metazoa</taxon>
        <taxon>Chordata</taxon>
        <taxon>Craniata</taxon>
        <taxon>Vertebrata</taxon>
        <taxon>Euteleostomi</taxon>
        <taxon>Actinopterygii</taxon>
        <taxon>Neopterygii</taxon>
        <taxon>Teleostei</taxon>
        <taxon>Notacanthiformes</taxon>
        <taxon>Halosauridae</taxon>
        <taxon>Aldrovandia</taxon>
    </lineage>
</organism>
<dbReference type="EMBL" id="JAINUG010000139">
    <property type="protein sequence ID" value="KAJ8393248.1"/>
    <property type="molecule type" value="Genomic_DNA"/>
</dbReference>
<accession>A0AAD7RZM0</accession>